<comment type="similarity">
    <text evidence="2">Belongs to the methyltransferase superfamily. L-isoaspartyl/D-aspartyl protein methyltransferase family.</text>
</comment>
<dbReference type="EC" id="2.1.1.77" evidence="3"/>
<evidence type="ECO:0000256" key="11">
    <source>
        <dbReference type="ARBA" id="ARBA00031350"/>
    </source>
</evidence>
<dbReference type="EMBL" id="BOPA01000027">
    <property type="protein sequence ID" value="GIJ17231.1"/>
    <property type="molecule type" value="Genomic_DNA"/>
</dbReference>
<dbReference type="InterPro" id="IPR029063">
    <property type="entry name" value="SAM-dependent_MTases_sf"/>
</dbReference>
<comment type="subcellular location">
    <subcellularLocation>
        <location evidence="1">Cytoplasm</location>
    </subcellularLocation>
</comment>
<dbReference type="Gene3D" id="3.40.50.150">
    <property type="entry name" value="Vaccinia Virus protein VP39"/>
    <property type="match status" value="1"/>
</dbReference>
<name>A0ABQ4IH43_9ACTN</name>
<dbReference type="InterPro" id="IPR000682">
    <property type="entry name" value="PCMT"/>
</dbReference>
<evidence type="ECO:0000256" key="1">
    <source>
        <dbReference type="ARBA" id="ARBA00004496"/>
    </source>
</evidence>
<protein>
    <recommendedName>
        <fullName evidence="4">Protein-L-isoaspartate O-methyltransferase</fullName>
        <ecNumber evidence="3">2.1.1.77</ecNumber>
    </recommendedName>
    <alternativeName>
        <fullName evidence="11">L-isoaspartyl protein carboxyl methyltransferase</fullName>
    </alternativeName>
    <alternativeName>
        <fullName evidence="9">Protein L-isoaspartyl methyltransferase</fullName>
    </alternativeName>
    <alternativeName>
        <fullName evidence="10">Protein-beta-aspartate methyltransferase</fullName>
    </alternativeName>
</protein>
<keyword evidence="7" id="KW-0808">Transferase</keyword>
<evidence type="ECO:0000256" key="5">
    <source>
        <dbReference type="ARBA" id="ARBA00022490"/>
    </source>
</evidence>
<proteinExistence type="inferred from homology"/>
<organism evidence="12 13">
    <name type="scientific">Micromonospora gifhornensis</name>
    <dbReference type="NCBI Taxonomy" id="84594"/>
    <lineage>
        <taxon>Bacteria</taxon>
        <taxon>Bacillati</taxon>
        <taxon>Actinomycetota</taxon>
        <taxon>Actinomycetes</taxon>
        <taxon>Micromonosporales</taxon>
        <taxon>Micromonosporaceae</taxon>
        <taxon>Micromonospora</taxon>
    </lineage>
</organism>
<evidence type="ECO:0000256" key="3">
    <source>
        <dbReference type="ARBA" id="ARBA00011890"/>
    </source>
</evidence>
<evidence type="ECO:0000256" key="2">
    <source>
        <dbReference type="ARBA" id="ARBA00005369"/>
    </source>
</evidence>
<evidence type="ECO:0000256" key="7">
    <source>
        <dbReference type="ARBA" id="ARBA00022679"/>
    </source>
</evidence>
<evidence type="ECO:0000256" key="10">
    <source>
        <dbReference type="ARBA" id="ARBA00031323"/>
    </source>
</evidence>
<evidence type="ECO:0000313" key="12">
    <source>
        <dbReference type="EMBL" id="GIJ17231.1"/>
    </source>
</evidence>
<keyword evidence="13" id="KW-1185">Reference proteome</keyword>
<gene>
    <name evidence="12" type="ORF">Vgi01_39150</name>
</gene>
<evidence type="ECO:0000256" key="4">
    <source>
        <dbReference type="ARBA" id="ARBA00013346"/>
    </source>
</evidence>
<evidence type="ECO:0000256" key="9">
    <source>
        <dbReference type="ARBA" id="ARBA00030757"/>
    </source>
</evidence>
<evidence type="ECO:0000256" key="8">
    <source>
        <dbReference type="ARBA" id="ARBA00022691"/>
    </source>
</evidence>
<keyword evidence="6" id="KW-0489">Methyltransferase</keyword>
<accession>A0ABQ4IH43</accession>
<comment type="caution">
    <text evidence="12">The sequence shown here is derived from an EMBL/GenBank/DDBJ whole genome shotgun (WGS) entry which is preliminary data.</text>
</comment>
<reference evidence="12 13" key="1">
    <citation type="submission" date="2021-01" db="EMBL/GenBank/DDBJ databases">
        <title>Whole genome shotgun sequence of Verrucosispora gifhornensis NBRC 16317.</title>
        <authorList>
            <person name="Komaki H."/>
            <person name="Tamura T."/>
        </authorList>
    </citation>
    <scope>NUCLEOTIDE SEQUENCE [LARGE SCALE GENOMIC DNA]</scope>
    <source>
        <strain evidence="12 13">NBRC 16317</strain>
    </source>
</reference>
<dbReference type="Pfam" id="PF01135">
    <property type="entry name" value="PCMT"/>
    <property type="match status" value="1"/>
</dbReference>
<keyword evidence="5" id="KW-0963">Cytoplasm</keyword>
<evidence type="ECO:0000256" key="6">
    <source>
        <dbReference type="ARBA" id="ARBA00022603"/>
    </source>
</evidence>
<dbReference type="CDD" id="cd02440">
    <property type="entry name" value="AdoMet_MTases"/>
    <property type="match status" value="1"/>
</dbReference>
<dbReference type="Proteomes" id="UP000647860">
    <property type="component" value="Unassembled WGS sequence"/>
</dbReference>
<sequence length="339" mass="36634">MFGTVPERHYVHNEQRGETLHRSAAESIQREVIALDVPEGARVLEIGTGTGYSGALLAALTGTSGRVTSVDISDHLVGWANRLHRQRGLTTITCHVADGLAGYLPHAPYQRLVAWCTPPRLPRAWVDQVTADGRIVACLPVAAQPSTTVITSITLAAGTPRVDTLTFGGYAQSTTRAVPDALTVPGRWVDHVRRQPGTAWLSIGWRDRDDRQHTGARAALDLLLRPGHTETYAGSPLDWLSWTVFSVIVAGRNRSVVALPPDGVRGIGHTTASSAAVILTDSTIIADSPRSPSLAALRSWLDRWEHAGRPAATWYEPTLTPNDDEDLPGWDLTVAPRTT</sequence>
<evidence type="ECO:0000313" key="13">
    <source>
        <dbReference type="Proteomes" id="UP000647860"/>
    </source>
</evidence>
<dbReference type="SUPFAM" id="SSF53335">
    <property type="entry name" value="S-adenosyl-L-methionine-dependent methyltransferases"/>
    <property type="match status" value="1"/>
</dbReference>
<keyword evidence="8" id="KW-0949">S-adenosyl-L-methionine</keyword>
<dbReference type="RefSeq" id="WP_102657546.1">
    <property type="nucleotide sequence ID" value="NZ_BAAAGZ010000018.1"/>
</dbReference>
<dbReference type="PANTHER" id="PTHR11579">
    <property type="entry name" value="PROTEIN-L-ISOASPARTATE O-METHYLTRANSFERASE"/>
    <property type="match status" value="1"/>
</dbReference>
<dbReference type="PANTHER" id="PTHR11579:SF0">
    <property type="entry name" value="PROTEIN-L-ISOASPARTATE(D-ASPARTATE) O-METHYLTRANSFERASE"/>
    <property type="match status" value="1"/>
</dbReference>